<protein>
    <recommendedName>
        <fullName evidence="4 13">Pre-mRNA-splicing factor SLU7</fullName>
    </recommendedName>
</protein>
<comment type="subcellular location">
    <subcellularLocation>
        <location evidence="1 13">Nucleus</location>
    </subcellularLocation>
    <subcellularLocation>
        <location evidence="2">Secreted</location>
    </subcellularLocation>
</comment>
<keyword evidence="15" id="KW-1133">Transmembrane helix</keyword>
<evidence type="ECO:0000256" key="7">
    <source>
        <dbReference type="ARBA" id="ARBA00022728"/>
    </source>
</evidence>
<evidence type="ECO:0000256" key="4">
    <source>
        <dbReference type="ARBA" id="ARBA00021377"/>
    </source>
</evidence>
<dbReference type="PANTHER" id="PTHR12942">
    <property type="entry name" value="STEP II SPLICING FACTOR SLU7"/>
    <property type="match status" value="1"/>
</dbReference>
<evidence type="ECO:0000256" key="3">
    <source>
        <dbReference type="ARBA" id="ARBA00007203"/>
    </source>
</evidence>
<name>A0ABS2YIC9_POLSP</name>
<dbReference type="Pfam" id="PF00386">
    <property type="entry name" value="C1q"/>
    <property type="match status" value="1"/>
</dbReference>
<dbReference type="InterPro" id="IPR001073">
    <property type="entry name" value="C1q_dom"/>
</dbReference>
<dbReference type="Proteomes" id="UP001166093">
    <property type="component" value="Unassembled WGS sequence"/>
</dbReference>
<dbReference type="InterPro" id="IPR008983">
    <property type="entry name" value="Tumour_necrosis_fac-like_dom"/>
</dbReference>
<feature type="compositionally biased region" description="Basic and acidic residues" evidence="14">
    <location>
        <begin position="532"/>
        <end position="542"/>
    </location>
</feature>
<evidence type="ECO:0000256" key="8">
    <source>
        <dbReference type="ARBA" id="ARBA00022729"/>
    </source>
</evidence>
<feature type="compositionally biased region" description="Basic and acidic residues" evidence="14">
    <location>
        <begin position="23"/>
        <end position="44"/>
    </location>
</feature>
<feature type="region of interest" description="Disordered" evidence="14">
    <location>
        <begin position="204"/>
        <end position="253"/>
    </location>
</feature>
<feature type="compositionally biased region" description="Basic residues" evidence="14">
    <location>
        <begin position="543"/>
        <end position="556"/>
    </location>
</feature>
<dbReference type="Gene3D" id="2.60.120.40">
    <property type="match status" value="1"/>
</dbReference>
<evidence type="ECO:0000313" key="18">
    <source>
        <dbReference type="Proteomes" id="UP001166093"/>
    </source>
</evidence>
<keyword evidence="6 13" id="KW-0507">mRNA processing</keyword>
<dbReference type="PROSITE" id="PS50871">
    <property type="entry name" value="C1Q"/>
    <property type="match status" value="1"/>
</dbReference>
<evidence type="ECO:0000256" key="15">
    <source>
        <dbReference type="SAM" id="Phobius"/>
    </source>
</evidence>
<feature type="transmembrane region" description="Helical" evidence="15">
    <location>
        <begin position="665"/>
        <end position="684"/>
    </location>
</feature>
<dbReference type="SMART" id="SM00110">
    <property type="entry name" value="C1Q"/>
    <property type="match status" value="1"/>
</dbReference>
<keyword evidence="8" id="KW-0732">Signal</keyword>
<feature type="region of interest" description="Disordered" evidence="14">
    <location>
        <begin position="532"/>
        <end position="570"/>
    </location>
</feature>
<dbReference type="InterPro" id="IPR008160">
    <property type="entry name" value="Collagen"/>
</dbReference>
<evidence type="ECO:0000256" key="11">
    <source>
        <dbReference type="ARBA" id="ARBA00045201"/>
    </source>
</evidence>
<comment type="function">
    <text evidence="13">Involved in pre-mRNA splicing.</text>
</comment>
<keyword evidence="15" id="KW-0472">Membrane</keyword>
<proteinExistence type="inferred from homology"/>
<evidence type="ECO:0000256" key="6">
    <source>
        <dbReference type="ARBA" id="ARBA00022664"/>
    </source>
</evidence>
<keyword evidence="9 13" id="KW-0508">mRNA splicing</keyword>
<feature type="compositionally biased region" description="Acidic residues" evidence="14">
    <location>
        <begin position="234"/>
        <end position="247"/>
    </location>
</feature>
<organism evidence="17 18">
    <name type="scientific">Polyodon spathula</name>
    <name type="common">North American paddlefish</name>
    <name type="synonym">Squalus spathula</name>
    <dbReference type="NCBI Taxonomy" id="7913"/>
    <lineage>
        <taxon>Eukaryota</taxon>
        <taxon>Metazoa</taxon>
        <taxon>Chordata</taxon>
        <taxon>Craniata</taxon>
        <taxon>Vertebrata</taxon>
        <taxon>Euteleostomi</taxon>
        <taxon>Actinopterygii</taxon>
        <taxon>Chondrostei</taxon>
        <taxon>Acipenseriformes</taxon>
        <taxon>Polyodontidae</taxon>
        <taxon>Polyodon</taxon>
    </lineage>
</organism>
<reference evidence="17" key="1">
    <citation type="journal article" date="2021" name="Cell">
        <title>Tracing the genetic footprints of vertebrate landing in non-teleost ray-finned fishes.</title>
        <authorList>
            <person name="Bi X."/>
            <person name="Wang K."/>
            <person name="Yang L."/>
            <person name="Pan H."/>
            <person name="Jiang H."/>
            <person name="Wei Q."/>
            <person name="Fang M."/>
            <person name="Yu H."/>
            <person name="Zhu C."/>
            <person name="Cai Y."/>
            <person name="He Y."/>
            <person name="Gan X."/>
            <person name="Zeng H."/>
            <person name="Yu D."/>
            <person name="Zhu Y."/>
            <person name="Jiang H."/>
            <person name="Qiu Q."/>
            <person name="Yang H."/>
            <person name="Zhang Y.E."/>
            <person name="Wang W."/>
            <person name="Zhu M."/>
            <person name="He S."/>
            <person name="Zhang G."/>
        </authorList>
    </citation>
    <scope>NUCLEOTIDE SEQUENCE</scope>
    <source>
        <strain evidence="17">Pddl_001</strain>
    </source>
</reference>
<dbReference type="PRINTS" id="PR00007">
    <property type="entry name" value="COMPLEMNTC1Q"/>
</dbReference>
<evidence type="ECO:0000256" key="12">
    <source>
        <dbReference type="ARBA" id="ARBA00046810"/>
    </source>
</evidence>
<feature type="domain" description="C1q" evidence="16">
    <location>
        <begin position="787"/>
        <end position="923"/>
    </location>
</feature>
<dbReference type="EMBL" id="JAAWVQ010156668">
    <property type="protein sequence ID" value="MBN3286270.1"/>
    <property type="molecule type" value="Genomic_DNA"/>
</dbReference>
<comment type="subunit">
    <text evidence="13">Associated with the spliceosome.</text>
</comment>
<keyword evidence="10 13" id="KW-0539">Nucleus</keyword>
<evidence type="ECO:0000256" key="10">
    <source>
        <dbReference type="ARBA" id="ARBA00023242"/>
    </source>
</evidence>
<feature type="transmembrane region" description="Helical" evidence="15">
    <location>
        <begin position="636"/>
        <end position="653"/>
    </location>
</feature>
<comment type="similarity">
    <text evidence="3 13">Belongs to the SLU7 family.</text>
</comment>
<keyword evidence="7 13" id="KW-0747">Spliceosome</keyword>
<feature type="non-terminal residue" evidence="17">
    <location>
        <position position="925"/>
    </location>
</feature>
<feature type="region of interest" description="Disordered" evidence="14">
    <location>
        <begin position="1"/>
        <end position="63"/>
    </location>
</feature>
<evidence type="ECO:0000256" key="5">
    <source>
        <dbReference type="ARBA" id="ARBA00022525"/>
    </source>
</evidence>
<sequence>MLAASVPAENANPEGAEGVVGLEEPKKMTREDWRKKKELEEQRKLGNAPAEVDEEGKDINPHIPQYISSVPWYIDPSKRPTLRHQRPQDEEVQQYSSIGEWYKRGVQEGQVTTKFRKGACENCGAVTHKKKDCLERPRRVGAKFTGTAIAADEHSQIQLSLDYDGKRDRWNGFDAEEHMRIVEEYAKVDLAKRTLKAQKMQEELASGKLTEQANSRKQWGDGEHNSQAEREHNSEDEDEDKYADDIDMPGQNFDSKRRITVRNLRIREDIAKYLRNLDPNSAYYDPKTRAMRENPYANTGMNPDEVGYAGDNFVRHSGATITMAQTQLFAWEAYEKGSEVHLQADPTKLELLHQSFKVKKEDFKKEQKESILERYGGEEHLDVPPQELLLAQTEDYLEYSRHGAVIKGQEKAVARSKYEEDVLVNNHTCIWGSYWKDGCWGYKCCYSFIKMSYCTGDAGRHNNKASIHCCLTVIRLVEVGQTSVLLSEIKVVLMVVVMDCMIADRFILGRRDVVCVPDVEAIQEEQYEEPKTLMEMHQEKLKEKKKKKKKKHHRKHGSESDDDDEAKKKEKLKRALNAEEARLKQVGEIMQLDERNRPYTSLSEGYYDRQGREYINLFNNGSPFCMNSMSVDTTKVLLLSTIFFTIYFLKINFDMQILFVIRCARMLSFTLLVCFVAFVTNQAVSTGAKKSKLLTINPAQLVCSMPGPGVCWCMHYKTEPPDVTVLFIFLGDQCRQGNPGKAGSKGKQGVIGKHGPRGKKGPRGDPGQAAAPGLKGKAGDTGEDGLPGVCKCGLSVATTKSYLKERLPIKFNKVLMNEGGHYNASSGKFVCGIPGIYYFTYNISLANKHLAIGLVHNGQYKIKTFDANTGNYDVASGSTVLRLARDDKVWLQIFYSEQNGLFCDPYRTDSLFTGFLIYPDQDFLN</sequence>
<dbReference type="Pfam" id="PF01391">
    <property type="entry name" value="Collagen"/>
    <property type="match status" value="1"/>
</dbReference>
<feature type="compositionally biased region" description="Basic and acidic residues" evidence="14">
    <location>
        <begin position="218"/>
        <end position="233"/>
    </location>
</feature>
<dbReference type="PANTHER" id="PTHR12942:SF2">
    <property type="entry name" value="PRE-MRNA-SPLICING FACTOR SLU7"/>
    <property type="match status" value="1"/>
</dbReference>
<evidence type="ECO:0000256" key="9">
    <source>
        <dbReference type="ARBA" id="ARBA00023187"/>
    </source>
</evidence>
<accession>A0ABS2YIC9</accession>
<evidence type="ECO:0000256" key="14">
    <source>
        <dbReference type="SAM" id="MobiDB-lite"/>
    </source>
</evidence>
<gene>
    <name evidence="17" type="primary">Slu7_0</name>
    <name evidence="17" type="ORF">GTO93_0008694</name>
</gene>
<dbReference type="SUPFAM" id="SSF49842">
    <property type="entry name" value="TNF-like"/>
    <property type="match status" value="1"/>
</dbReference>
<evidence type="ECO:0000256" key="13">
    <source>
        <dbReference type="RuleBase" id="RU367071"/>
    </source>
</evidence>
<dbReference type="Pfam" id="PF11708">
    <property type="entry name" value="Slu7"/>
    <property type="match status" value="1"/>
</dbReference>
<dbReference type="InterPro" id="IPR021715">
    <property type="entry name" value="Slu7_dom"/>
</dbReference>
<keyword evidence="5" id="KW-0964">Secreted</keyword>
<feature type="non-terminal residue" evidence="17">
    <location>
        <position position="1"/>
    </location>
</feature>
<keyword evidence="18" id="KW-1185">Reference proteome</keyword>
<comment type="function">
    <text evidence="11">Required for pre-mRNA splicing as component of the spliceosome. Participates in the second catalytic step of pre-mRNA splicing, when the free hydroxyl group of exon I attacks the 3'-splice site to generate spliced mRNA and the excised lariat intron. Required for holding exon 1 properly in the spliceosome and for correct AG identification when more than one possible AG exists in 3'-splicing site region. May be involved in the activation of proximal AG. Probably also involved in alternative splicing regulation.</text>
</comment>
<evidence type="ECO:0000259" key="16">
    <source>
        <dbReference type="PROSITE" id="PS50871"/>
    </source>
</evidence>
<dbReference type="InterPro" id="IPR039974">
    <property type="entry name" value="Splicing_factor_SLU7"/>
</dbReference>
<keyword evidence="15" id="KW-0812">Transmembrane</keyword>
<evidence type="ECO:0000313" key="17">
    <source>
        <dbReference type="EMBL" id="MBN3286270.1"/>
    </source>
</evidence>
<comment type="subunit">
    <text evidence="12">Component of pre-catalytic, catalytic and post-catalytic spliceosomes. Associates with the spliceosome prior to recognition of the 3'-splice site for step II, probably during catalysis of step I.</text>
</comment>
<evidence type="ECO:0000256" key="2">
    <source>
        <dbReference type="ARBA" id="ARBA00004613"/>
    </source>
</evidence>
<comment type="caution">
    <text evidence="17">The sequence shown here is derived from an EMBL/GenBank/DDBJ whole genome shotgun (WGS) entry which is preliminary data.</text>
</comment>
<feature type="region of interest" description="Disordered" evidence="14">
    <location>
        <begin position="739"/>
        <end position="780"/>
    </location>
</feature>
<evidence type="ECO:0000256" key="1">
    <source>
        <dbReference type="ARBA" id="ARBA00004123"/>
    </source>
</evidence>